<reference evidence="9 10" key="1">
    <citation type="submission" date="2017-11" db="EMBL/GenBank/DDBJ databases">
        <title>Genomic Encyclopedia of Archaeal and Bacterial Type Strains, Phase II (KMG-II): From Individual Species to Whole Genera.</title>
        <authorList>
            <person name="Goeker M."/>
        </authorList>
    </citation>
    <scope>NUCLEOTIDE SEQUENCE [LARGE SCALE GENOMIC DNA]</scope>
    <source>
        <strain evidence="9 10">DSM 25478</strain>
    </source>
</reference>
<dbReference type="Pfam" id="PF21981">
    <property type="entry name" value="RecX_HTH3"/>
    <property type="match status" value="1"/>
</dbReference>
<dbReference type="Proteomes" id="UP000231693">
    <property type="component" value="Unassembled WGS sequence"/>
</dbReference>
<feature type="domain" description="RecX third three-helical" evidence="7">
    <location>
        <begin position="125"/>
        <end position="169"/>
    </location>
</feature>
<dbReference type="HAMAP" id="MF_01114">
    <property type="entry name" value="RecX"/>
    <property type="match status" value="1"/>
</dbReference>
<accession>A0A2M9CCD1</accession>
<evidence type="ECO:0000259" key="7">
    <source>
        <dbReference type="Pfam" id="PF21981"/>
    </source>
</evidence>
<dbReference type="GO" id="GO:0005737">
    <property type="term" value="C:cytoplasm"/>
    <property type="evidence" value="ECO:0007669"/>
    <property type="project" value="UniProtKB-SubCell"/>
</dbReference>
<dbReference type="OrthoDB" id="5244465at2"/>
<evidence type="ECO:0000256" key="1">
    <source>
        <dbReference type="ARBA" id="ARBA00004496"/>
    </source>
</evidence>
<dbReference type="InterPro" id="IPR053924">
    <property type="entry name" value="RecX_HTH_2nd"/>
</dbReference>
<dbReference type="Gene3D" id="1.10.10.10">
    <property type="entry name" value="Winged helix-like DNA-binding domain superfamily/Winged helix DNA-binding domain"/>
    <property type="match status" value="2"/>
</dbReference>
<keyword evidence="10" id="KW-1185">Reference proteome</keyword>
<dbReference type="GO" id="GO:0006282">
    <property type="term" value="P:regulation of DNA repair"/>
    <property type="evidence" value="ECO:0007669"/>
    <property type="project" value="UniProtKB-UniRule"/>
</dbReference>
<comment type="similarity">
    <text evidence="2 5">Belongs to the RecX family.</text>
</comment>
<protein>
    <recommendedName>
        <fullName evidence="3 5">Regulatory protein RecX</fullName>
    </recommendedName>
</protein>
<sequence length="197" mass="22018">MERGRRRAPRPTVRERLEAGEITLDEATEKAREHVLRSLTAAPRTRAQLTESLARKDYPHEVVDPLLDRLEEVGLIDDAAYAAMLVRTRHAERGASRRLLAQELRRKGIDEGTAADALAQVDDDDEREAARELAVRRVARTRGLDRDVRIRRAVGALARKGYAPGLAFELVREALDREASDDGVSDGELFDGEPFDA</sequence>
<comment type="subcellular location">
    <subcellularLocation>
        <location evidence="1 5">Cytoplasm</location>
    </subcellularLocation>
</comment>
<dbReference type="InterPro" id="IPR003783">
    <property type="entry name" value="Regulatory_RecX"/>
</dbReference>
<comment type="caution">
    <text evidence="9">The sequence shown here is derived from an EMBL/GenBank/DDBJ whole genome shotgun (WGS) entry which is preliminary data.</text>
</comment>
<dbReference type="InterPro" id="IPR053925">
    <property type="entry name" value="RecX_HTH_3rd"/>
</dbReference>
<comment type="function">
    <text evidence="5">Modulates RecA activity.</text>
</comment>
<evidence type="ECO:0000256" key="3">
    <source>
        <dbReference type="ARBA" id="ARBA00018111"/>
    </source>
</evidence>
<keyword evidence="4 5" id="KW-0963">Cytoplasm</keyword>
<dbReference type="EMBL" id="PGFE01000006">
    <property type="protein sequence ID" value="PJJ69042.1"/>
    <property type="molecule type" value="Genomic_DNA"/>
</dbReference>
<proteinExistence type="inferred from homology"/>
<dbReference type="InterPro" id="IPR036388">
    <property type="entry name" value="WH-like_DNA-bd_sf"/>
</dbReference>
<evidence type="ECO:0000259" key="6">
    <source>
        <dbReference type="Pfam" id="PF02631"/>
    </source>
</evidence>
<dbReference type="AlphaFoldDB" id="A0A2M9CCD1"/>
<evidence type="ECO:0000259" key="8">
    <source>
        <dbReference type="Pfam" id="PF21982"/>
    </source>
</evidence>
<evidence type="ECO:0000313" key="9">
    <source>
        <dbReference type="EMBL" id="PJJ69042.1"/>
    </source>
</evidence>
<organism evidence="9 10">
    <name type="scientific">Sediminihabitans luteus</name>
    <dbReference type="NCBI Taxonomy" id="1138585"/>
    <lineage>
        <taxon>Bacteria</taxon>
        <taxon>Bacillati</taxon>
        <taxon>Actinomycetota</taxon>
        <taxon>Actinomycetes</taxon>
        <taxon>Micrococcales</taxon>
        <taxon>Cellulomonadaceae</taxon>
        <taxon>Sediminihabitans</taxon>
    </lineage>
</organism>
<evidence type="ECO:0000313" key="10">
    <source>
        <dbReference type="Proteomes" id="UP000231693"/>
    </source>
</evidence>
<dbReference type="InterPro" id="IPR053926">
    <property type="entry name" value="RecX_HTH_1st"/>
</dbReference>
<dbReference type="PANTHER" id="PTHR33602:SF1">
    <property type="entry name" value="REGULATORY PROTEIN RECX FAMILY PROTEIN"/>
    <property type="match status" value="1"/>
</dbReference>
<evidence type="ECO:0000256" key="5">
    <source>
        <dbReference type="HAMAP-Rule" id="MF_01114"/>
    </source>
</evidence>
<dbReference type="PANTHER" id="PTHR33602">
    <property type="entry name" value="REGULATORY PROTEIN RECX FAMILY PROTEIN"/>
    <property type="match status" value="1"/>
</dbReference>
<evidence type="ECO:0000256" key="2">
    <source>
        <dbReference type="ARBA" id="ARBA00009695"/>
    </source>
</evidence>
<dbReference type="RefSeq" id="WP_100423993.1">
    <property type="nucleotide sequence ID" value="NZ_BOOX01000008.1"/>
</dbReference>
<feature type="domain" description="RecX second three-helical" evidence="6">
    <location>
        <begin position="77"/>
        <end position="118"/>
    </location>
</feature>
<dbReference type="Pfam" id="PF02631">
    <property type="entry name" value="RecX_HTH2"/>
    <property type="match status" value="1"/>
</dbReference>
<feature type="domain" description="RecX first three-helical" evidence="8">
    <location>
        <begin position="31"/>
        <end position="70"/>
    </location>
</feature>
<evidence type="ECO:0000256" key="4">
    <source>
        <dbReference type="ARBA" id="ARBA00022490"/>
    </source>
</evidence>
<gene>
    <name evidence="5" type="primary">recX</name>
    <name evidence="9" type="ORF">CLV28_2851</name>
</gene>
<name>A0A2M9CCD1_9CELL</name>
<dbReference type="Pfam" id="PF21982">
    <property type="entry name" value="RecX_HTH1"/>
    <property type="match status" value="1"/>
</dbReference>